<organism evidence="2 3">
    <name type="scientific">Porcincola intestinalis</name>
    <dbReference type="NCBI Taxonomy" id="2606632"/>
    <lineage>
        <taxon>Bacteria</taxon>
        <taxon>Bacillati</taxon>
        <taxon>Bacillota</taxon>
        <taxon>Clostridia</taxon>
        <taxon>Lachnospirales</taxon>
        <taxon>Lachnospiraceae</taxon>
        <taxon>Porcincola</taxon>
    </lineage>
</organism>
<dbReference type="Gene3D" id="3.30.2310.20">
    <property type="entry name" value="RelE-like"/>
    <property type="match status" value="1"/>
</dbReference>
<sequence length="105" mass="12205">MKYKVERTDTADSMIRKIVLFVAENFGTDVALEKLDYLEKSIMNLGDHPYIGAEPRYNVLKRQGYLVLILEKDLVFYKVDDAKKLVTVYAVLDQRQDYLSIIRGL</sequence>
<proteinExistence type="predicted"/>
<dbReference type="AlphaFoldDB" id="A0A6L5X416"/>
<dbReference type="InterPro" id="IPR007712">
    <property type="entry name" value="RelE/ParE_toxin"/>
</dbReference>
<comment type="caution">
    <text evidence="2">The sequence shown here is derived from an EMBL/GenBank/DDBJ whole genome shotgun (WGS) entry which is preliminary data.</text>
</comment>
<dbReference type="Pfam" id="PF05016">
    <property type="entry name" value="ParE_toxin"/>
    <property type="match status" value="1"/>
</dbReference>
<accession>A0A6L5X416</accession>
<keyword evidence="3" id="KW-1185">Reference proteome</keyword>
<keyword evidence="1" id="KW-1277">Toxin-antitoxin system</keyword>
<evidence type="ECO:0000313" key="2">
    <source>
        <dbReference type="EMBL" id="MSS15081.1"/>
    </source>
</evidence>
<dbReference type="EMBL" id="VULZ01000008">
    <property type="protein sequence ID" value="MSS15081.1"/>
    <property type="molecule type" value="Genomic_DNA"/>
</dbReference>
<evidence type="ECO:0000313" key="3">
    <source>
        <dbReference type="Proteomes" id="UP000481852"/>
    </source>
</evidence>
<gene>
    <name evidence="2" type="ORF">FYJ35_08540</name>
</gene>
<name>A0A6L5X416_9FIRM</name>
<dbReference type="InterPro" id="IPR035093">
    <property type="entry name" value="RelE/ParE_toxin_dom_sf"/>
</dbReference>
<dbReference type="Proteomes" id="UP000481852">
    <property type="component" value="Unassembled WGS sequence"/>
</dbReference>
<protein>
    <submittedName>
        <fullName evidence="2">Type II toxin-antitoxin system RelE/ParE family toxin</fullName>
    </submittedName>
</protein>
<evidence type="ECO:0000256" key="1">
    <source>
        <dbReference type="ARBA" id="ARBA00022649"/>
    </source>
</evidence>
<reference evidence="2 3" key="1">
    <citation type="submission" date="2019-08" db="EMBL/GenBank/DDBJ databases">
        <title>In-depth cultivation of the pig gut microbiome towards novel bacterial diversity and tailored functional studies.</title>
        <authorList>
            <person name="Wylensek D."/>
            <person name="Hitch T.C.A."/>
            <person name="Clavel T."/>
        </authorList>
    </citation>
    <scope>NUCLEOTIDE SEQUENCE [LARGE SCALE GENOMIC DNA]</scope>
    <source>
        <strain evidence="2 3">Oil+RF-744-WCA-WT-11</strain>
    </source>
</reference>
<dbReference type="RefSeq" id="WP_154525564.1">
    <property type="nucleotide sequence ID" value="NZ_VULZ01000008.1"/>
</dbReference>